<feature type="transmembrane region" description="Helical" evidence="5">
    <location>
        <begin position="332"/>
        <end position="365"/>
    </location>
</feature>
<feature type="transmembrane region" description="Helical" evidence="5">
    <location>
        <begin position="309"/>
        <end position="326"/>
    </location>
</feature>
<dbReference type="AlphaFoldDB" id="A0A2T3W5I9"/>
<evidence type="ECO:0000313" key="7">
    <source>
        <dbReference type="EMBL" id="PTA67139.1"/>
    </source>
</evidence>
<feature type="transmembrane region" description="Helical" evidence="5">
    <location>
        <begin position="130"/>
        <end position="150"/>
    </location>
</feature>
<feature type="transmembrane region" description="Helical" evidence="5">
    <location>
        <begin position="68"/>
        <end position="87"/>
    </location>
</feature>
<feature type="transmembrane region" description="Helical" evidence="5">
    <location>
        <begin position="99"/>
        <end position="118"/>
    </location>
</feature>
<feature type="transmembrane region" description="Helical" evidence="5">
    <location>
        <begin position="196"/>
        <end position="216"/>
    </location>
</feature>
<evidence type="ECO:0000256" key="4">
    <source>
        <dbReference type="ARBA" id="ARBA00023136"/>
    </source>
</evidence>
<protein>
    <recommendedName>
        <fullName evidence="6">O-antigen ligase-related domain-containing protein</fullName>
    </recommendedName>
</protein>
<evidence type="ECO:0000256" key="5">
    <source>
        <dbReference type="SAM" id="Phobius"/>
    </source>
</evidence>
<dbReference type="Proteomes" id="UP000240317">
    <property type="component" value="Unassembled WGS sequence"/>
</dbReference>
<reference evidence="7 8" key="1">
    <citation type="submission" date="2018-03" db="EMBL/GenBank/DDBJ databases">
        <title>Draft genome of Deinococcus sp. OD32.</title>
        <authorList>
            <person name="Wang X.-P."/>
            <person name="Du Z.-J."/>
        </authorList>
    </citation>
    <scope>NUCLEOTIDE SEQUENCE [LARGE SCALE GENOMIC DNA]</scope>
    <source>
        <strain evidence="7 8">OD32</strain>
    </source>
</reference>
<dbReference type="InterPro" id="IPR007016">
    <property type="entry name" value="O-antigen_ligase-rel_domated"/>
</dbReference>
<sequence>MSAHRSTLTCLRWANSWLSILPVVYVLSPLALIGLRCLRTLPPSAWALLGIYVLTQLGPVLFTPVPALALLAATFRTLLLFGLIGIGHYLREAPAIRPVLWGLGLVYLTATVFSQIQGVDWLSGRLIHPYLTTTSLGLAGAYGVWFCLYLPGRWTWRAPGALLALGILLASGSRGPLLATVLGVIFGLMMGRHRRWWLTGAAGITGALLLALVLVGQKAQIATLERFQQFDLAGRQVIWQNTLALIQDVPLGGIGSYRVGTALAPTGDCYFLTVPDRSDACPAWVRASGQPWLIAHNGVLHQWAETGPVGTLGLFALIGTVLFLSVRRRDALVVAALSGVILTNIIDNTWIVPGLISGELFWILAGTQLRHLQSKDLRGASLTSAAVFAVLSVPIVAITLPQRSVSPLNFQLLAAPPTFTPGQAYRLVAQLKGEAGQYRASLNSCTIGCRSVRITDFSVTAQGGTLAIPDLTLANVPQQRLELRLYAGGPLALKPLAVYRWTVRATSAAASATP</sequence>
<feature type="domain" description="O-antigen ligase-related" evidence="6">
    <location>
        <begin position="161"/>
        <end position="314"/>
    </location>
</feature>
<keyword evidence="4 5" id="KW-0472">Membrane</keyword>
<organism evidence="7 8">
    <name type="scientific">Deinococcus arcticus</name>
    <dbReference type="NCBI Taxonomy" id="2136176"/>
    <lineage>
        <taxon>Bacteria</taxon>
        <taxon>Thermotogati</taxon>
        <taxon>Deinococcota</taxon>
        <taxon>Deinococci</taxon>
        <taxon>Deinococcales</taxon>
        <taxon>Deinococcaceae</taxon>
        <taxon>Deinococcus</taxon>
    </lineage>
</organism>
<accession>A0A2T3W5I9</accession>
<keyword evidence="8" id="KW-1185">Reference proteome</keyword>
<dbReference type="EMBL" id="PYSV01000015">
    <property type="protein sequence ID" value="PTA67139.1"/>
    <property type="molecule type" value="Genomic_DNA"/>
</dbReference>
<evidence type="ECO:0000313" key="8">
    <source>
        <dbReference type="Proteomes" id="UP000240317"/>
    </source>
</evidence>
<dbReference type="Pfam" id="PF04932">
    <property type="entry name" value="Wzy_C"/>
    <property type="match status" value="1"/>
</dbReference>
<dbReference type="OrthoDB" id="68147at2"/>
<name>A0A2T3W5I9_9DEIO</name>
<dbReference type="PANTHER" id="PTHR37422:SF13">
    <property type="entry name" value="LIPOPOLYSACCHARIDE BIOSYNTHESIS PROTEIN PA4999-RELATED"/>
    <property type="match status" value="1"/>
</dbReference>
<proteinExistence type="predicted"/>
<comment type="caution">
    <text evidence="7">The sequence shown here is derived from an EMBL/GenBank/DDBJ whole genome shotgun (WGS) entry which is preliminary data.</text>
</comment>
<feature type="transmembrane region" description="Helical" evidence="5">
    <location>
        <begin position="377"/>
        <end position="400"/>
    </location>
</feature>
<keyword evidence="3 5" id="KW-1133">Transmembrane helix</keyword>
<comment type="subcellular location">
    <subcellularLocation>
        <location evidence="1">Membrane</location>
        <topology evidence="1">Multi-pass membrane protein</topology>
    </subcellularLocation>
</comment>
<dbReference type="RefSeq" id="WP_107138878.1">
    <property type="nucleotide sequence ID" value="NZ_PYSV01000015.1"/>
</dbReference>
<gene>
    <name evidence="7" type="ORF">C8263_14595</name>
</gene>
<dbReference type="PANTHER" id="PTHR37422">
    <property type="entry name" value="TEICHURONIC ACID BIOSYNTHESIS PROTEIN TUAE"/>
    <property type="match status" value="1"/>
</dbReference>
<evidence type="ECO:0000259" key="6">
    <source>
        <dbReference type="Pfam" id="PF04932"/>
    </source>
</evidence>
<keyword evidence="2 5" id="KW-0812">Transmembrane</keyword>
<feature type="transmembrane region" description="Helical" evidence="5">
    <location>
        <begin position="162"/>
        <end position="190"/>
    </location>
</feature>
<feature type="transmembrane region" description="Helical" evidence="5">
    <location>
        <begin position="20"/>
        <end position="38"/>
    </location>
</feature>
<dbReference type="GO" id="GO:0016020">
    <property type="term" value="C:membrane"/>
    <property type="evidence" value="ECO:0007669"/>
    <property type="project" value="UniProtKB-SubCell"/>
</dbReference>
<dbReference type="InterPro" id="IPR051533">
    <property type="entry name" value="WaaL-like"/>
</dbReference>
<evidence type="ECO:0000256" key="1">
    <source>
        <dbReference type="ARBA" id="ARBA00004141"/>
    </source>
</evidence>
<evidence type="ECO:0000256" key="2">
    <source>
        <dbReference type="ARBA" id="ARBA00022692"/>
    </source>
</evidence>
<evidence type="ECO:0000256" key="3">
    <source>
        <dbReference type="ARBA" id="ARBA00022989"/>
    </source>
</evidence>